<evidence type="ECO:0000256" key="1">
    <source>
        <dbReference type="ARBA" id="ARBA00022679"/>
    </source>
</evidence>
<dbReference type="GO" id="GO:0003841">
    <property type="term" value="F:1-acylglycerol-3-phosphate O-acyltransferase activity"/>
    <property type="evidence" value="ECO:0007669"/>
    <property type="project" value="TreeGrafter"/>
</dbReference>
<keyword evidence="2 4" id="KW-0012">Acyltransferase</keyword>
<dbReference type="Proteomes" id="UP000010445">
    <property type="component" value="Unassembled WGS sequence"/>
</dbReference>
<keyword evidence="1 4" id="KW-0808">Transferase</keyword>
<dbReference type="OrthoDB" id="3210041at2"/>
<evidence type="ECO:0000256" key="2">
    <source>
        <dbReference type="ARBA" id="ARBA00023315"/>
    </source>
</evidence>
<dbReference type="GO" id="GO:0006654">
    <property type="term" value="P:phosphatidic acid biosynthetic process"/>
    <property type="evidence" value="ECO:0007669"/>
    <property type="project" value="TreeGrafter"/>
</dbReference>
<dbReference type="SMART" id="SM00563">
    <property type="entry name" value="PlsC"/>
    <property type="match status" value="1"/>
</dbReference>
<keyword evidence="5" id="KW-1185">Reference proteome</keyword>
<name>L1M9Z5_9CORY</name>
<dbReference type="Pfam" id="PF01553">
    <property type="entry name" value="Acyltransferase"/>
    <property type="match status" value="1"/>
</dbReference>
<evidence type="ECO:0000313" key="4">
    <source>
        <dbReference type="EMBL" id="EKX88047.1"/>
    </source>
</evidence>
<dbReference type="PANTHER" id="PTHR10434">
    <property type="entry name" value="1-ACYL-SN-GLYCEROL-3-PHOSPHATE ACYLTRANSFERASE"/>
    <property type="match status" value="1"/>
</dbReference>
<dbReference type="PANTHER" id="PTHR10434:SF55">
    <property type="entry name" value="POSSIBLE ACYLTRANSFERASE"/>
    <property type="match status" value="1"/>
</dbReference>
<dbReference type="eggNOG" id="COG0204">
    <property type="taxonomic scope" value="Bacteria"/>
</dbReference>
<dbReference type="GO" id="GO:0005886">
    <property type="term" value="C:plasma membrane"/>
    <property type="evidence" value="ECO:0007669"/>
    <property type="project" value="TreeGrafter"/>
</dbReference>
<dbReference type="PATRIC" id="fig|1035195.3.peg.2152"/>
<dbReference type="STRING" id="1035195.HMPREF9997_02410"/>
<dbReference type="InterPro" id="IPR002123">
    <property type="entry name" value="Plipid/glycerol_acylTrfase"/>
</dbReference>
<evidence type="ECO:0000313" key="5">
    <source>
        <dbReference type="Proteomes" id="UP000010445"/>
    </source>
</evidence>
<dbReference type="RefSeq" id="WP_006062215.1">
    <property type="nucleotide sequence ID" value="NZ_KB290824.1"/>
</dbReference>
<reference evidence="4 5" key="1">
    <citation type="submission" date="2012-05" db="EMBL/GenBank/DDBJ databases">
        <authorList>
            <person name="Weinstock G."/>
            <person name="Sodergren E."/>
            <person name="Lobos E.A."/>
            <person name="Fulton L."/>
            <person name="Fulton R."/>
            <person name="Courtney L."/>
            <person name="Fronick C."/>
            <person name="O'Laughlin M."/>
            <person name="Godfrey J."/>
            <person name="Wilson R.M."/>
            <person name="Miner T."/>
            <person name="Farmer C."/>
            <person name="Delehaunty K."/>
            <person name="Cordes M."/>
            <person name="Minx P."/>
            <person name="Tomlinson C."/>
            <person name="Chen J."/>
            <person name="Wollam A."/>
            <person name="Pepin K.H."/>
            <person name="Bhonagiri V."/>
            <person name="Zhang X."/>
            <person name="Suruliraj S."/>
            <person name="Warren W."/>
            <person name="Mitreva M."/>
            <person name="Mardis E.R."/>
            <person name="Wilson R.K."/>
        </authorList>
    </citation>
    <scope>NUCLEOTIDE SEQUENCE [LARGE SCALE GENOMIC DNA]</scope>
    <source>
        <strain evidence="4 5">F0235</strain>
    </source>
</reference>
<dbReference type="CDD" id="cd07989">
    <property type="entry name" value="LPLAT_AGPAT-like"/>
    <property type="match status" value="1"/>
</dbReference>
<dbReference type="EMBL" id="AMEM01000040">
    <property type="protein sequence ID" value="EKX88047.1"/>
    <property type="molecule type" value="Genomic_DNA"/>
</dbReference>
<dbReference type="HOGENOM" id="CLU_027938_4_4_11"/>
<feature type="domain" description="Phospholipid/glycerol acyltransferase" evidence="3">
    <location>
        <begin position="72"/>
        <end position="187"/>
    </location>
</feature>
<protein>
    <submittedName>
        <fullName evidence="4">Acyltransferase</fullName>
    </submittedName>
</protein>
<evidence type="ECO:0000259" key="3">
    <source>
        <dbReference type="SMART" id="SM00563"/>
    </source>
</evidence>
<accession>L1M9Z5</accession>
<proteinExistence type="predicted"/>
<gene>
    <name evidence="4" type="ORF">HMPREF9997_02410</name>
</gene>
<dbReference type="SUPFAM" id="SSF69593">
    <property type="entry name" value="Glycerol-3-phosphate (1)-acyltransferase"/>
    <property type="match status" value="1"/>
</dbReference>
<organism evidence="4 5">
    <name type="scientific">Corynebacterium durum F0235</name>
    <dbReference type="NCBI Taxonomy" id="1035195"/>
    <lineage>
        <taxon>Bacteria</taxon>
        <taxon>Bacillati</taxon>
        <taxon>Actinomycetota</taxon>
        <taxon>Actinomycetes</taxon>
        <taxon>Mycobacteriales</taxon>
        <taxon>Corynebacteriaceae</taxon>
        <taxon>Corynebacterium</taxon>
    </lineage>
</organism>
<dbReference type="AlphaFoldDB" id="L1M9Z5"/>
<comment type="caution">
    <text evidence="4">The sequence shown here is derived from an EMBL/GenBank/DDBJ whole genome shotgun (WGS) entry which is preliminary data.</text>
</comment>
<sequence>MPDRPDQHYHRQGIFRIGSREAQALSALPKHPTEGTEFFYRNVVRTLKGVMWAQGMRIVVEGAENFPQTGGALIACNHTGYYDFIFAGIAAELRGHRLVRFMSKKEIFDVPVVGAMMRAMKHIPVDRSAGRGAFDEAVRRLDQGQLVGIFPEATISRSFELKEFKNGAVRIADSAGVPLIPMAIWGSQRVWTKDHPRNLGRSNTPIVIVVGTPVDPAGEPDEATERLRDAMAELLTRAQSIYERDFGPIEKGQYWMPARLGGTAPTLERAQEIEQEEKARRQAKKK</sequence>